<proteinExistence type="predicted"/>
<dbReference type="EMBL" id="HADX01003140">
    <property type="protein sequence ID" value="SBP25372.1"/>
    <property type="molecule type" value="Transcribed_RNA"/>
</dbReference>
<accession>A0A1A7Y4J8</accession>
<sequence>GEPGEAGHLGLAEGQSTEGLKSKHHHLQRWWDGYKTGRKAAKLEVRRTKRGTIFKTDAQMVCCFCQI</sequence>
<evidence type="ECO:0000313" key="2">
    <source>
        <dbReference type="EMBL" id="SBP25372.1"/>
    </source>
</evidence>
<feature type="region of interest" description="Disordered" evidence="1">
    <location>
        <begin position="1"/>
        <end position="23"/>
    </location>
</feature>
<reference evidence="2" key="2">
    <citation type="submission" date="2016-06" db="EMBL/GenBank/DDBJ databases">
        <title>The genome of a short-lived fish provides insights into sex chromosome evolution and the genetic control of aging.</title>
        <authorList>
            <person name="Reichwald K."/>
            <person name="Felder M."/>
            <person name="Petzold A."/>
            <person name="Koch P."/>
            <person name="Groth M."/>
            <person name="Platzer M."/>
        </authorList>
    </citation>
    <scope>NUCLEOTIDE SEQUENCE</scope>
    <source>
        <tissue evidence="2">Brain</tissue>
    </source>
</reference>
<reference evidence="2" key="1">
    <citation type="submission" date="2016-05" db="EMBL/GenBank/DDBJ databases">
        <authorList>
            <person name="Lavstsen T."/>
            <person name="Jespersen J.S."/>
        </authorList>
    </citation>
    <scope>NUCLEOTIDE SEQUENCE</scope>
    <source>
        <tissue evidence="2">Brain</tissue>
    </source>
</reference>
<name>A0A1A7Y4J8_9TELE</name>
<evidence type="ECO:0000256" key="1">
    <source>
        <dbReference type="SAM" id="MobiDB-lite"/>
    </source>
</evidence>
<feature type="non-terminal residue" evidence="2">
    <location>
        <position position="1"/>
    </location>
</feature>
<organism evidence="2">
    <name type="scientific">Iconisemion striatum</name>
    <dbReference type="NCBI Taxonomy" id="60296"/>
    <lineage>
        <taxon>Eukaryota</taxon>
        <taxon>Metazoa</taxon>
        <taxon>Chordata</taxon>
        <taxon>Craniata</taxon>
        <taxon>Vertebrata</taxon>
        <taxon>Euteleostomi</taxon>
        <taxon>Actinopterygii</taxon>
        <taxon>Neopterygii</taxon>
        <taxon>Teleostei</taxon>
        <taxon>Neoteleostei</taxon>
        <taxon>Acanthomorphata</taxon>
        <taxon>Ovalentaria</taxon>
        <taxon>Atherinomorphae</taxon>
        <taxon>Cyprinodontiformes</taxon>
        <taxon>Nothobranchiidae</taxon>
        <taxon>Iconisemion</taxon>
    </lineage>
</organism>
<gene>
    <name evidence="2" type="primary">SI:DKEY-45D16.4</name>
</gene>
<dbReference type="AlphaFoldDB" id="A0A1A7Y4J8"/>
<protein>
    <submittedName>
        <fullName evidence="2">Si:dkey-45d16.4</fullName>
    </submittedName>
</protein>